<feature type="domain" description="Transposase DDE" evidence="1">
    <location>
        <begin position="3"/>
        <end position="55"/>
    </location>
</feature>
<dbReference type="EMBL" id="AM778954">
    <property type="protein sequence ID" value="CAO90910.1"/>
    <property type="molecule type" value="Genomic_DNA"/>
</dbReference>
<name>A8YKN5_MICA7</name>
<accession>A8YKN5</accession>
<dbReference type="Pfam" id="PF13612">
    <property type="entry name" value="DDE_Tnp_1_3"/>
    <property type="match status" value="1"/>
</dbReference>
<protein>
    <submittedName>
        <fullName evidence="2">Genome sequencing data, contig C324</fullName>
    </submittedName>
</protein>
<proteinExistence type="predicted"/>
<dbReference type="InterPro" id="IPR025668">
    <property type="entry name" value="Tnp_DDE_dom"/>
</dbReference>
<evidence type="ECO:0000259" key="1">
    <source>
        <dbReference type="Pfam" id="PF13612"/>
    </source>
</evidence>
<sequence>MSTTDIEFFAKPKRNLKNRLIRLHDQLLSRKRSIVETIIDQLKNISGIEHSHHRSPVNFCVNLPCGLIAYCHQPKKPSLKLAIFALYFENNGGMIARFFLFSGLSINQTINGFFV</sequence>
<dbReference type="AlphaFoldDB" id="A8YKN5"/>
<organism evidence="2">
    <name type="scientific">Microcystis aeruginosa (strain PCC 7806)</name>
    <dbReference type="NCBI Taxonomy" id="267872"/>
    <lineage>
        <taxon>Bacteria</taxon>
        <taxon>Bacillati</taxon>
        <taxon>Cyanobacteriota</taxon>
        <taxon>Cyanophyceae</taxon>
        <taxon>Oscillatoriophycideae</taxon>
        <taxon>Chroococcales</taxon>
        <taxon>Microcystaceae</taxon>
        <taxon>Microcystis</taxon>
    </lineage>
</organism>
<evidence type="ECO:0000313" key="2">
    <source>
        <dbReference type="EMBL" id="CAO90910.1"/>
    </source>
</evidence>
<gene>
    <name evidence="2" type="ORF">IPF_3624</name>
</gene>
<reference evidence="2" key="1">
    <citation type="submission" date="2007-08" db="EMBL/GenBank/DDBJ databases">
        <authorList>
            <person name="Frangeul L."/>
        </authorList>
    </citation>
    <scope>NUCLEOTIDE SEQUENCE</scope>
    <source>
        <strain evidence="2">PCC 7806</strain>
    </source>
</reference>